<dbReference type="EMBL" id="AYZJ01000028">
    <property type="protein sequence ID" value="KRN23346.1"/>
    <property type="molecule type" value="Genomic_DNA"/>
</dbReference>
<name>A0A0R2F4H7_9LACO</name>
<dbReference type="PATRIC" id="fig|1423730.4.peg.1621"/>
<evidence type="ECO:0000313" key="2">
    <source>
        <dbReference type="Proteomes" id="UP000050865"/>
    </source>
</evidence>
<dbReference type="AlphaFoldDB" id="A0A0R2F4H7"/>
<accession>A0A0R2F4H7</accession>
<proteinExistence type="predicted"/>
<gene>
    <name evidence="1" type="ORF">FC75_GL001546</name>
</gene>
<reference evidence="1 2" key="1">
    <citation type="journal article" date="2015" name="Genome Announc.">
        <title>Expanding the biotechnology potential of lactobacilli through comparative genomics of 213 strains and associated genera.</title>
        <authorList>
            <person name="Sun Z."/>
            <person name="Harris H.M."/>
            <person name="McCann A."/>
            <person name="Guo C."/>
            <person name="Argimon S."/>
            <person name="Zhang W."/>
            <person name="Yang X."/>
            <person name="Jeffery I.B."/>
            <person name="Cooney J.C."/>
            <person name="Kagawa T.F."/>
            <person name="Liu W."/>
            <person name="Song Y."/>
            <person name="Salvetti E."/>
            <person name="Wrobel A."/>
            <person name="Rasinkangas P."/>
            <person name="Parkhill J."/>
            <person name="Rea M.C."/>
            <person name="O'Sullivan O."/>
            <person name="Ritari J."/>
            <person name="Douillard F.P."/>
            <person name="Paul Ross R."/>
            <person name="Yang R."/>
            <person name="Briner A.E."/>
            <person name="Felis G.E."/>
            <person name="de Vos W.M."/>
            <person name="Barrangou R."/>
            <person name="Klaenhammer T.R."/>
            <person name="Caufield P.W."/>
            <person name="Cui Y."/>
            <person name="Zhang H."/>
            <person name="O'Toole P.W."/>
        </authorList>
    </citation>
    <scope>NUCLEOTIDE SEQUENCE [LARGE SCALE GENOMIC DNA]</scope>
    <source>
        <strain evidence="1 2">DSM 22697</strain>
    </source>
</reference>
<keyword evidence="2" id="KW-1185">Reference proteome</keyword>
<comment type="caution">
    <text evidence="1">The sequence shown here is derived from an EMBL/GenBank/DDBJ whole genome shotgun (WGS) entry which is preliminary data.</text>
</comment>
<dbReference type="Proteomes" id="UP000050865">
    <property type="component" value="Unassembled WGS sequence"/>
</dbReference>
<dbReference type="RefSeq" id="WP_056989381.1">
    <property type="nucleotide sequence ID" value="NZ_AYZJ01000028.1"/>
</dbReference>
<evidence type="ECO:0000313" key="1">
    <source>
        <dbReference type="EMBL" id="KRN23346.1"/>
    </source>
</evidence>
<protein>
    <submittedName>
        <fullName evidence="1">Uncharacterized protein</fullName>
    </submittedName>
</protein>
<sequence>MDQFGISELADWLEAHNDQLLDKAEMMPTDKVLAGVDYLKLLAQPAAAYLVMKQGTYDREESDHKLNLMADDQALAQVEDRIMVNHVDGSITKDELNFTYNHEPVFEDGYEAKKDLNIVKFGLEVIGAVATSGHLATVTAALSKDAAVTLIVASARFRQWQEAK</sequence>
<organism evidence="1 2">
    <name type="scientific">Lacticaseibacillus camelliae DSM 22697 = JCM 13995</name>
    <dbReference type="NCBI Taxonomy" id="1423730"/>
    <lineage>
        <taxon>Bacteria</taxon>
        <taxon>Bacillati</taxon>
        <taxon>Bacillota</taxon>
        <taxon>Bacilli</taxon>
        <taxon>Lactobacillales</taxon>
        <taxon>Lactobacillaceae</taxon>
        <taxon>Lacticaseibacillus</taxon>
    </lineage>
</organism>
<dbReference type="STRING" id="1423730.FC75_GL001546"/>